<reference evidence="4 5" key="1">
    <citation type="journal article" date="2023" name="G3 (Bethesda)">
        <title>A chromosome-length genome assembly and annotation of blackberry (Rubus argutus, cv. 'Hillquist').</title>
        <authorList>
            <person name="Bruna T."/>
            <person name="Aryal R."/>
            <person name="Dudchenko O."/>
            <person name="Sargent D.J."/>
            <person name="Mead D."/>
            <person name="Buti M."/>
            <person name="Cavallini A."/>
            <person name="Hytonen T."/>
            <person name="Andres J."/>
            <person name="Pham M."/>
            <person name="Weisz D."/>
            <person name="Mascagni F."/>
            <person name="Usai G."/>
            <person name="Natali L."/>
            <person name="Bassil N."/>
            <person name="Fernandez G.E."/>
            <person name="Lomsadze A."/>
            <person name="Armour M."/>
            <person name="Olukolu B."/>
            <person name="Poorten T."/>
            <person name="Britton C."/>
            <person name="Davik J."/>
            <person name="Ashrafi H."/>
            <person name="Aiden E.L."/>
            <person name="Borodovsky M."/>
            <person name="Worthington M."/>
        </authorList>
    </citation>
    <scope>NUCLEOTIDE SEQUENCE [LARGE SCALE GENOMIC DNA]</scope>
    <source>
        <strain evidence="4">PI 553951</strain>
    </source>
</reference>
<name>A0AAW1WWG3_RUBAR</name>
<protein>
    <submittedName>
        <fullName evidence="4">Uncharacterized protein</fullName>
    </submittedName>
</protein>
<evidence type="ECO:0000256" key="2">
    <source>
        <dbReference type="ARBA" id="ARBA00022679"/>
    </source>
</evidence>
<keyword evidence="3" id="KW-0012">Acyltransferase</keyword>
<dbReference type="Gene3D" id="3.30.559.10">
    <property type="entry name" value="Chloramphenicol acetyltransferase-like domain"/>
    <property type="match status" value="2"/>
</dbReference>
<comment type="caution">
    <text evidence="4">The sequence shown here is derived from an EMBL/GenBank/DDBJ whole genome shotgun (WGS) entry which is preliminary data.</text>
</comment>
<evidence type="ECO:0000256" key="1">
    <source>
        <dbReference type="ARBA" id="ARBA00009861"/>
    </source>
</evidence>
<comment type="similarity">
    <text evidence="1">Belongs to the plant acyltransferase family.</text>
</comment>
<keyword evidence="2" id="KW-0808">Transferase</keyword>
<proteinExistence type="inferred from homology"/>
<dbReference type="Proteomes" id="UP001457282">
    <property type="component" value="Unassembled WGS sequence"/>
</dbReference>
<dbReference type="GO" id="GO:0016746">
    <property type="term" value="F:acyltransferase activity"/>
    <property type="evidence" value="ECO:0007669"/>
    <property type="project" value="UniProtKB-KW"/>
</dbReference>
<accession>A0AAW1WWG3</accession>
<dbReference type="Pfam" id="PF02458">
    <property type="entry name" value="Transferase"/>
    <property type="match status" value="1"/>
</dbReference>
<gene>
    <name evidence="4" type="ORF">M0R45_025215</name>
</gene>
<evidence type="ECO:0000313" key="5">
    <source>
        <dbReference type="Proteomes" id="UP001457282"/>
    </source>
</evidence>
<keyword evidence="5" id="KW-1185">Reference proteome</keyword>
<dbReference type="EMBL" id="JBEDUW010000005">
    <property type="protein sequence ID" value="KAK9928061.1"/>
    <property type="molecule type" value="Genomic_DNA"/>
</dbReference>
<dbReference type="InterPro" id="IPR023213">
    <property type="entry name" value="CAT-like_dom_sf"/>
</dbReference>
<dbReference type="PANTHER" id="PTHR31623:SF20">
    <property type="entry name" value="VINORINE SYNTHASE-LIKE"/>
    <property type="match status" value="1"/>
</dbReference>
<dbReference type="PANTHER" id="PTHR31623">
    <property type="entry name" value="F21J9.9"/>
    <property type="match status" value="1"/>
</dbReference>
<organism evidence="4 5">
    <name type="scientific">Rubus argutus</name>
    <name type="common">Southern blackberry</name>
    <dbReference type="NCBI Taxonomy" id="59490"/>
    <lineage>
        <taxon>Eukaryota</taxon>
        <taxon>Viridiplantae</taxon>
        <taxon>Streptophyta</taxon>
        <taxon>Embryophyta</taxon>
        <taxon>Tracheophyta</taxon>
        <taxon>Spermatophyta</taxon>
        <taxon>Magnoliopsida</taxon>
        <taxon>eudicotyledons</taxon>
        <taxon>Gunneridae</taxon>
        <taxon>Pentapetalae</taxon>
        <taxon>rosids</taxon>
        <taxon>fabids</taxon>
        <taxon>Rosales</taxon>
        <taxon>Rosaceae</taxon>
        <taxon>Rosoideae</taxon>
        <taxon>Rosoideae incertae sedis</taxon>
        <taxon>Rubus</taxon>
    </lineage>
</organism>
<evidence type="ECO:0000256" key="3">
    <source>
        <dbReference type="ARBA" id="ARBA00023315"/>
    </source>
</evidence>
<sequence length="464" mass="52697">MEVTIISRESIIPAAASSSVHHHKKPYKLCIFDQLTPITYVPMVFFYPISDPNFNVPQILTHLKNSLSYTLHVYYPFSGRTKNNLYIDDFEAGVPYLEAQINCRMFEFLKHQEIELLNQFVPFHPFRKETESHDDLPLLAFQVSVFACGGIAIGVSLSHKIFDGDTANNFLKSWAAVFRGDPDKTLLHTNMYQGSLSFPAKDDIPEKSLAFMDSLWFEEKHYVTRRFVFNAKEIETLRDKAKSEVVPNPTRVETLTCFLWKHATAASRYGSTSRRASIVAHAVNMRPRLKPSMSETAIGNIFWWATAVNIPTDEAETTDGDDDDDQLCNLTKLLHESIKGFDNEYLKTFQGEEGFGAISGFLDQLQEDVDSLEPEVYAFTSWTKILREVDFGWGRPIWIGVMGKAEPTSRNLIVFVETQWSKGIEAWVTLEEKQMAILEKDPKFLAFASPNSPALQACDVCVSI</sequence>
<evidence type="ECO:0000313" key="4">
    <source>
        <dbReference type="EMBL" id="KAK9928061.1"/>
    </source>
</evidence>
<dbReference type="AlphaFoldDB" id="A0AAW1WWG3"/>